<proteinExistence type="predicted"/>
<dbReference type="Proteomes" id="UP000812277">
    <property type="component" value="Unassembled WGS sequence"/>
</dbReference>
<dbReference type="SUPFAM" id="SSF69360">
    <property type="entry name" value="Cell wall binding repeat"/>
    <property type="match status" value="1"/>
</dbReference>
<keyword evidence="2" id="KW-1185">Reference proteome</keyword>
<sequence>MNSETGNNEEMSVLIPQIDELFPIEEEGKWGFINSKWQTVIPPTYEDIEPFHEGMAAALKDDKWGYIDLKGNIVLDFMYVKAGSFTDGQAWVRTSTGYSLINQRGDLKQSYSNEMIDEILMYSSGMYAFKKNRKIGYLKKSGDIAIEAKYDEASPFYEDIAMVSQNGTAFYINSEGQEILANKEYSPMGAFSEGLSLVRFGDNKFAYINKFGEIVIQPSNRMGSSFSEGTTVYLDTVKMKHGYMDRSGKEIIPPKYEVALPFKEGLAYVKNGSRAELIDSEGNTRYSLPKDAVADVESYFLYRDFYVINVDGDDKIVKRKTGEIRE</sequence>
<dbReference type="PANTHER" id="PTHR37841">
    <property type="entry name" value="GLR2918 PROTEIN"/>
    <property type="match status" value="1"/>
</dbReference>
<organism evidence="1 2">
    <name type="scientific">Paenibacillus oenotherae</name>
    <dbReference type="NCBI Taxonomy" id="1435645"/>
    <lineage>
        <taxon>Bacteria</taxon>
        <taxon>Bacillati</taxon>
        <taxon>Bacillota</taxon>
        <taxon>Bacilli</taxon>
        <taxon>Bacillales</taxon>
        <taxon>Paenibacillaceae</taxon>
        <taxon>Paenibacillus</taxon>
    </lineage>
</organism>
<reference evidence="1 2" key="1">
    <citation type="submission" date="2021-07" db="EMBL/GenBank/DDBJ databases">
        <title>Paenibacillus radiodurans sp. nov., isolated from the southeastern edge of Tengger Desert.</title>
        <authorList>
            <person name="Zhang G."/>
        </authorList>
    </citation>
    <scope>NUCLEOTIDE SEQUENCE [LARGE SCALE GENOMIC DNA]</scope>
    <source>
        <strain evidence="1 2">DT7-4</strain>
    </source>
</reference>
<name>A0ABS7D4Z4_9BACL</name>
<dbReference type="Pfam" id="PF14903">
    <property type="entry name" value="WG_beta_rep"/>
    <property type="match status" value="4"/>
</dbReference>
<dbReference type="EMBL" id="JAHZIJ010000003">
    <property type="protein sequence ID" value="MBW7474561.1"/>
    <property type="molecule type" value="Genomic_DNA"/>
</dbReference>
<accession>A0ABS7D4Z4</accession>
<dbReference type="InterPro" id="IPR032774">
    <property type="entry name" value="WG_beta_rep"/>
</dbReference>
<gene>
    <name evidence="1" type="ORF">K0T92_07370</name>
</gene>
<protein>
    <submittedName>
        <fullName evidence="1">WG repeat-containing protein</fullName>
    </submittedName>
</protein>
<evidence type="ECO:0000313" key="1">
    <source>
        <dbReference type="EMBL" id="MBW7474561.1"/>
    </source>
</evidence>
<comment type="caution">
    <text evidence="1">The sequence shown here is derived from an EMBL/GenBank/DDBJ whole genome shotgun (WGS) entry which is preliminary data.</text>
</comment>
<dbReference type="PANTHER" id="PTHR37841:SF1">
    <property type="entry name" value="DUF3298 DOMAIN-CONTAINING PROTEIN"/>
    <property type="match status" value="1"/>
</dbReference>
<evidence type="ECO:0000313" key="2">
    <source>
        <dbReference type="Proteomes" id="UP000812277"/>
    </source>
</evidence>
<dbReference type="RefSeq" id="WP_219871789.1">
    <property type="nucleotide sequence ID" value="NZ_JAHZIJ010000003.1"/>
</dbReference>